<dbReference type="Pfam" id="PF07714">
    <property type="entry name" value="PK_Tyr_Ser-Thr"/>
    <property type="match status" value="1"/>
</dbReference>
<evidence type="ECO:0000313" key="3">
    <source>
        <dbReference type="EMBL" id="ULT90085.1"/>
    </source>
</evidence>
<sequence length="203" mass="23164">MSHCIPIQFRLEFPIQSYHWTIIFFSEQKQIIFPMLSAAIVEHAALGFAFAVLSLFVLAFAVIAVVLLTISHSCWYRCVSDAEGDPLMEDYNTLFSEANVETGEPIETVVGYTPKHADIIFIDGAIPYPGLKFAEVRQKVNTQYQMYAPDRMPTFLRNIMLNMCWPQAPEDRANMNEMRIAMQSVFDGKVGVSNNRSVYYRTN</sequence>
<feature type="domain" description="Serine-threonine/tyrosine-protein kinase catalytic" evidence="2">
    <location>
        <begin position="120"/>
        <end position="179"/>
    </location>
</feature>
<evidence type="ECO:0000256" key="1">
    <source>
        <dbReference type="SAM" id="Phobius"/>
    </source>
</evidence>
<keyword evidence="1" id="KW-0472">Membrane</keyword>
<organism evidence="3 4">
    <name type="scientific">Caenorhabditis briggsae</name>
    <dbReference type="NCBI Taxonomy" id="6238"/>
    <lineage>
        <taxon>Eukaryota</taxon>
        <taxon>Metazoa</taxon>
        <taxon>Ecdysozoa</taxon>
        <taxon>Nematoda</taxon>
        <taxon>Chromadorea</taxon>
        <taxon>Rhabditida</taxon>
        <taxon>Rhabditina</taxon>
        <taxon>Rhabditomorpha</taxon>
        <taxon>Rhabditoidea</taxon>
        <taxon>Rhabditidae</taxon>
        <taxon>Peloderinae</taxon>
        <taxon>Caenorhabditis</taxon>
    </lineage>
</organism>
<dbReference type="AlphaFoldDB" id="A0AAE9A749"/>
<reference evidence="3 4" key="1">
    <citation type="submission" date="2022-02" db="EMBL/GenBank/DDBJ databases">
        <title>Chromosome-level reference genomes for two strains of Caenorhabditis briggsae: an improved platform for comparative genomics.</title>
        <authorList>
            <person name="Stevens L."/>
            <person name="Andersen E.C."/>
        </authorList>
    </citation>
    <scope>NUCLEOTIDE SEQUENCE [LARGE SCALE GENOMIC DNA]</scope>
    <source>
        <strain evidence="3">QX1410_ONT</strain>
        <tissue evidence="3">Whole-organism</tissue>
    </source>
</reference>
<proteinExistence type="predicted"/>
<dbReference type="Proteomes" id="UP000827892">
    <property type="component" value="Chromosome V"/>
</dbReference>
<keyword evidence="1" id="KW-0812">Transmembrane</keyword>
<dbReference type="InterPro" id="IPR001245">
    <property type="entry name" value="Ser-Thr/Tyr_kinase_cat_dom"/>
</dbReference>
<dbReference type="EMBL" id="CP090895">
    <property type="protein sequence ID" value="ULT90085.1"/>
    <property type="molecule type" value="Genomic_DNA"/>
</dbReference>
<protein>
    <recommendedName>
        <fullName evidence="2">Serine-threonine/tyrosine-protein kinase catalytic domain-containing protein</fullName>
    </recommendedName>
</protein>
<accession>A0AAE9A749</accession>
<feature type="transmembrane region" description="Helical" evidence="1">
    <location>
        <begin position="44"/>
        <end position="70"/>
    </location>
</feature>
<evidence type="ECO:0000313" key="4">
    <source>
        <dbReference type="Proteomes" id="UP000827892"/>
    </source>
</evidence>
<dbReference type="Gene3D" id="1.10.510.10">
    <property type="entry name" value="Transferase(Phosphotransferase) domain 1"/>
    <property type="match status" value="1"/>
</dbReference>
<dbReference type="GO" id="GO:0004672">
    <property type="term" value="F:protein kinase activity"/>
    <property type="evidence" value="ECO:0007669"/>
    <property type="project" value="InterPro"/>
</dbReference>
<name>A0AAE9A749_CAEBR</name>
<gene>
    <name evidence="3" type="ORF">L3Y34_008453</name>
</gene>
<evidence type="ECO:0000259" key="2">
    <source>
        <dbReference type="Pfam" id="PF07714"/>
    </source>
</evidence>
<keyword evidence="1" id="KW-1133">Transmembrane helix</keyword>